<comment type="caution">
    <text evidence="3">The sequence shown here is derived from an EMBL/GenBank/DDBJ whole genome shotgun (WGS) entry which is preliminary data.</text>
</comment>
<evidence type="ECO:0000313" key="2">
    <source>
        <dbReference type="EMBL" id="CAF1261306.1"/>
    </source>
</evidence>
<evidence type="ECO:0000256" key="1">
    <source>
        <dbReference type="SAM" id="MobiDB-lite"/>
    </source>
</evidence>
<accession>A0A8S2PXI9</accession>
<feature type="compositionally biased region" description="Acidic residues" evidence="1">
    <location>
        <begin position="74"/>
        <end position="89"/>
    </location>
</feature>
<proteinExistence type="predicted"/>
<name>A0A8S2PXI9_9BILA</name>
<gene>
    <name evidence="2" type="ORF">OVA965_LOCUS26741</name>
    <name evidence="3" type="ORF">TMI583_LOCUS27482</name>
</gene>
<sequence>HLILCNGLGLWVAPKIVINDEDIEEQEKNGSSDDEEDERLSQNMVNIRIDDDMRSVSSSQQSNENQEKHGKDENMDDDSNENWELEESDEELYEDNFTAGLIEDVDDRSVGENEAIVVNKVKGSLAIYIKHRWNSTYHFLKTISLHRNILNDLFRLKHQLDITRKQHMRLAAYELSSDAWNIISILIAVLKPFQAATMLISGSKCPTIGLTLFVIRHLQDFLQNEENEEELTQQLKHSLLEKIKQYVTHDSDKFQKLKFLESVGKEANETTSKAKPSSVQDENKIYRQLAAKAVSDETYDKSALSF</sequence>
<dbReference type="Proteomes" id="UP000682733">
    <property type="component" value="Unassembled WGS sequence"/>
</dbReference>
<reference evidence="3" key="1">
    <citation type="submission" date="2021-02" db="EMBL/GenBank/DDBJ databases">
        <authorList>
            <person name="Nowell W R."/>
        </authorList>
    </citation>
    <scope>NUCLEOTIDE SEQUENCE</scope>
</reference>
<dbReference type="SUPFAM" id="SSF53098">
    <property type="entry name" value="Ribonuclease H-like"/>
    <property type="match status" value="1"/>
</dbReference>
<feature type="non-terminal residue" evidence="3">
    <location>
        <position position="1"/>
    </location>
</feature>
<evidence type="ECO:0000313" key="3">
    <source>
        <dbReference type="EMBL" id="CAF4067859.1"/>
    </source>
</evidence>
<dbReference type="AlphaFoldDB" id="A0A8S2PXI9"/>
<dbReference type="Proteomes" id="UP000677228">
    <property type="component" value="Unassembled WGS sequence"/>
</dbReference>
<feature type="region of interest" description="Disordered" evidence="1">
    <location>
        <begin position="25"/>
        <end position="89"/>
    </location>
</feature>
<dbReference type="InterPro" id="IPR012337">
    <property type="entry name" value="RNaseH-like_sf"/>
</dbReference>
<evidence type="ECO:0000313" key="4">
    <source>
        <dbReference type="Proteomes" id="UP000682733"/>
    </source>
</evidence>
<organism evidence="3 4">
    <name type="scientific">Didymodactylos carnosus</name>
    <dbReference type="NCBI Taxonomy" id="1234261"/>
    <lineage>
        <taxon>Eukaryota</taxon>
        <taxon>Metazoa</taxon>
        <taxon>Spiralia</taxon>
        <taxon>Gnathifera</taxon>
        <taxon>Rotifera</taxon>
        <taxon>Eurotatoria</taxon>
        <taxon>Bdelloidea</taxon>
        <taxon>Philodinida</taxon>
        <taxon>Philodinidae</taxon>
        <taxon>Didymodactylos</taxon>
    </lineage>
</organism>
<dbReference type="EMBL" id="CAJOBA010038844">
    <property type="protein sequence ID" value="CAF4067859.1"/>
    <property type="molecule type" value="Genomic_DNA"/>
</dbReference>
<protein>
    <submittedName>
        <fullName evidence="3">Uncharacterized protein</fullName>
    </submittedName>
</protein>
<dbReference type="EMBL" id="CAJNOK010017289">
    <property type="protein sequence ID" value="CAF1261306.1"/>
    <property type="molecule type" value="Genomic_DNA"/>
</dbReference>